<dbReference type="GO" id="GO:0005783">
    <property type="term" value="C:endoplasmic reticulum"/>
    <property type="evidence" value="ECO:0007669"/>
    <property type="project" value="TreeGrafter"/>
</dbReference>
<dbReference type="Pfam" id="PF00501">
    <property type="entry name" value="AMP-binding"/>
    <property type="match status" value="1"/>
</dbReference>
<dbReference type="EMBL" id="UINC01002530">
    <property type="protein sequence ID" value="SUZ97670.1"/>
    <property type="molecule type" value="Genomic_DNA"/>
</dbReference>
<dbReference type="GO" id="GO:0004467">
    <property type="term" value="F:long-chain fatty acid-CoA ligase activity"/>
    <property type="evidence" value="ECO:0007669"/>
    <property type="project" value="UniProtKB-EC"/>
</dbReference>
<evidence type="ECO:0000259" key="5">
    <source>
        <dbReference type="Pfam" id="PF00501"/>
    </source>
</evidence>
<reference evidence="6" key="1">
    <citation type="submission" date="2018-05" db="EMBL/GenBank/DDBJ databases">
        <authorList>
            <person name="Lanie J.A."/>
            <person name="Ng W.-L."/>
            <person name="Kazmierczak K.M."/>
            <person name="Andrzejewski T.M."/>
            <person name="Davidsen T.M."/>
            <person name="Wayne K.J."/>
            <person name="Tettelin H."/>
            <person name="Glass J.I."/>
            <person name="Rusch D."/>
            <person name="Podicherti R."/>
            <person name="Tsui H.-C.T."/>
            <person name="Winkler M.E."/>
        </authorList>
    </citation>
    <scope>NUCLEOTIDE SEQUENCE</scope>
</reference>
<dbReference type="InterPro" id="IPR000873">
    <property type="entry name" value="AMP-dep_synth/lig_dom"/>
</dbReference>
<dbReference type="InterPro" id="IPR045851">
    <property type="entry name" value="AMP-bd_C_sf"/>
</dbReference>
<dbReference type="SUPFAM" id="SSF56801">
    <property type="entry name" value="Acetyl-CoA synthetase-like"/>
    <property type="match status" value="1"/>
</dbReference>
<dbReference type="Pfam" id="PF23562">
    <property type="entry name" value="AMP-binding_C_3"/>
    <property type="match status" value="1"/>
</dbReference>
<evidence type="ECO:0000256" key="2">
    <source>
        <dbReference type="ARBA" id="ARBA00022832"/>
    </source>
</evidence>
<organism evidence="6">
    <name type="scientific">marine metagenome</name>
    <dbReference type="NCBI Taxonomy" id="408172"/>
    <lineage>
        <taxon>unclassified sequences</taxon>
        <taxon>metagenomes</taxon>
        <taxon>ecological metagenomes</taxon>
    </lineage>
</organism>
<keyword evidence="1" id="KW-0436">Ligase</keyword>
<dbReference type="AlphaFoldDB" id="A0A381S0U4"/>
<comment type="catalytic activity">
    <reaction evidence="4">
        <text>a long-chain fatty acid + ATP + CoA = a long-chain fatty acyl-CoA + AMP + diphosphate</text>
        <dbReference type="Rhea" id="RHEA:15421"/>
        <dbReference type="ChEBI" id="CHEBI:30616"/>
        <dbReference type="ChEBI" id="CHEBI:33019"/>
        <dbReference type="ChEBI" id="CHEBI:57287"/>
        <dbReference type="ChEBI" id="CHEBI:57560"/>
        <dbReference type="ChEBI" id="CHEBI:83139"/>
        <dbReference type="ChEBI" id="CHEBI:456215"/>
        <dbReference type="EC" id="6.2.1.3"/>
    </reaction>
    <physiologicalReaction direction="left-to-right" evidence="4">
        <dbReference type="Rhea" id="RHEA:15422"/>
    </physiologicalReaction>
</comment>
<evidence type="ECO:0000256" key="1">
    <source>
        <dbReference type="ARBA" id="ARBA00022598"/>
    </source>
</evidence>
<sequence>MCDMGIICIGCVTAPIYHSNTNNQVFYIANQSDSIFAFVEDQEQLDKMLAIWDRLPNIKKIVVLDQYHPPNLPNVYSLDQFLELGREYGKKHPDQFEELIDTCQPDEVISFTYTSGTTGNPKAAIFTSRNIIASSKHLPDATGLNSEDLYVSYLPLAHIAERLIGHFLRFLVGNPTVFAESMEDMPQNIRQTGPTVVFGTPRVWEKFYSRILTGIDDATWIQQKIYHWAIHIGKTICEIKEAGGKPSLWLQMKAVLAKFFILDKIKDIFGGRIRYMLTGAAPISKEILHFFYWVGLQVFEGYGMTETSGIISIQTEGEVKIGSVGRATPGTELKILDDGEICVRGEQNINSYYKNEQATEELLKPDSKGGYWLHTGDVGYVDEDGYLFITDRKKDIIITAGGKNVAPQNIENLMKTSPYISQAMVYGDRKPYLTMLVTLDEDEITKFARDRKILYKDLSDLSKKEEVIELMNTIMKEKNKELASYESIKKIRILEEDLDQDKDELTPTLKVKRKVVTEHYNELLEGMYS</sequence>
<proteinExistence type="predicted"/>
<protein>
    <recommendedName>
        <fullName evidence="5">AMP-dependent synthetase/ligase domain-containing protein</fullName>
    </recommendedName>
</protein>
<name>A0A381S0U4_9ZZZZ</name>
<dbReference type="Gene3D" id="3.30.300.30">
    <property type="match status" value="1"/>
</dbReference>
<evidence type="ECO:0000313" key="6">
    <source>
        <dbReference type="EMBL" id="SUZ97670.1"/>
    </source>
</evidence>
<keyword evidence="2" id="KW-0276">Fatty acid metabolism</keyword>
<accession>A0A381S0U4</accession>
<dbReference type="InterPro" id="IPR020845">
    <property type="entry name" value="AMP-binding_CS"/>
</dbReference>
<dbReference type="CDD" id="cd05907">
    <property type="entry name" value="VL_LC_FACS_like"/>
    <property type="match status" value="1"/>
</dbReference>
<evidence type="ECO:0000256" key="3">
    <source>
        <dbReference type="ARBA" id="ARBA00023098"/>
    </source>
</evidence>
<dbReference type="PANTHER" id="PTHR43272:SF32">
    <property type="entry name" value="AMP-DEPENDENT SYNTHETASE_LIGASE DOMAIN-CONTAINING PROTEIN"/>
    <property type="match status" value="1"/>
</dbReference>
<gene>
    <name evidence="6" type="ORF">METZ01_LOCUS50524</name>
</gene>
<keyword evidence="3" id="KW-0443">Lipid metabolism</keyword>
<evidence type="ECO:0000256" key="4">
    <source>
        <dbReference type="ARBA" id="ARBA00024484"/>
    </source>
</evidence>
<dbReference type="InterPro" id="IPR042099">
    <property type="entry name" value="ANL_N_sf"/>
</dbReference>
<feature type="domain" description="AMP-dependent synthetase/ligase" evidence="5">
    <location>
        <begin position="3"/>
        <end position="353"/>
    </location>
</feature>
<dbReference type="GO" id="GO:0016020">
    <property type="term" value="C:membrane"/>
    <property type="evidence" value="ECO:0007669"/>
    <property type="project" value="TreeGrafter"/>
</dbReference>
<dbReference type="Gene3D" id="3.40.50.12780">
    <property type="entry name" value="N-terminal domain of ligase-like"/>
    <property type="match status" value="1"/>
</dbReference>
<dbReference type="PROSITE" id="PS00455">
    <property type="entry name" value="AMP_BINDING"/>
    <property type="match status" value="1"/>
</dbReference>
<dbReference type="PANTHER" id="PTHR43272">
    <property type="entry name" value="LONG-CHAIN-FATTY-ACID--COA LIGASE"/>
    <property type="match status" value="1"/>
</dbReference>